<dbReference type="GO" id="GO:0004177">
    <property type="term" value="F:aminopeptidase activity"/>
    <property type="evidence" value="ECO:0007669"/>
    <property type="project" value="TreeGrafter"/>
</dbReference>
<protein>
    <submittedName>
        <fullName evidence="2">Unannotated protein</fullName>
    </submittedName>
</protein>
<dbReference type="PANTHER" id="PTHR36512:SF3">
    <property type="entry name" value="BLR5678 PROTEIN"/>
    <property type="match status" value="1"/>
</dbReference>
<comment type="similarity">
    <text evidence="1">Belongs to the peptidase S58 family.</text>
</comment>
<dbReference type="Gene3D" id="3.60.70.12">
    <property type="entry name" value="L-amino peptidase D-ALA esterase/amidase"/>
    <property type="match status" value="1"/>
</dbReference>
<dbReference type="Pfam" id="PF03576">
    <property type="entry name" value="Peptidase_S58"/>
    <property type="match status" value="1"/>
</dbReference>
<dbReference type="EMBL" id="CAEZXM010000005">
    <property type="protein sequence ID" value="CAB4678921.1"/>
    <property type="molecule type" value="Genomic_DNA"/>
</dbReference>
<reference evidence="2" key="1">
    <citation type="submission" date="2020-05" db="EMBL/GenBank/DDBJ databases">
        <authorList>
            <person name="Chiriac C."/>
            <person name="Salcher M."/>
            <person name="Ghai R."/>
            <person name="Kavagutti S V."/>
        </authorList>
    </citation>
    <scope>NUCLEOTIDE SEQUENCE</scope>
</reference>
<sequence length="373" mass="38174">MGRQPNEFLSAPDSMAPSSLRIDPNGSLTDVEGLSVGQYQRIGRGWRTGTTVVLAPAGATAGVDVRGGGPGTRETDLLRPENVVQQVHGICLTGGSAYGLAAATGVMQWLEARSIGFSVGPAAHQIVPIVPAAVIFDLGRGGNFTHRPDAEFGFRAANKARRSAEANGSVGGGTGAVAGGLQGGVGSASVRLSNGVVISALAVVNAAGSLVNPSTGLPWESDAHQLRKPTRDQHRALLAAITPEPGAAPRSLNTTIGVVATSARLTKAECTKVASVSHDGMARAIRPVHSMFDGDSVFTLATGIHELPGSDVVGFRDERSRAAALNRILDAAAQCFAAACTQALLSATFVGGAPAYRDLCPQVITMSSSRLGR</sequence>
<organism evidence="2">
    <name type="scientific">freshwater metagenome</name>
    <dbReference type="NCBI Taxonomy" id="449393"/>
    <lineage>
        <taxon>unclassified sequences</taxon>
        <taxon>metagenomes</taxon>
        <taxon>ecological metagenomes</taxon>
    </lineage>
</organism>
<dbReference type="SUPFAM" id="SSF56266">
    <property type="entry name" value="DmpA/ArgJ-like"/>
    <property type="match status" value="1"/>
</dbReference>
<name>A0A6J6MX41_9ZZZZ</name>
<evidence type="ECO:0000313" key="2">
    <source>
        <dbReference type="EMBL" id="CAB4678921.1"/>
    </source>
</evidence>
<dbReference type="InterPro" id="IPR005321">
    <property type="entry name" value="Peptidase_S58_DmpA"/>
</dbReference>
<dbReference type="InterPro" id="IPR016117">
    <property type="entry name" value="ArgJ-like_dom_sf"/>
</dbReference>
<dbReference type="PANTHER" id="PTHR36512">
    <property type="entry name" value="D-AMINOPEPTIDASE"/>
    <property type="match status" value="1"/>
</dbReference>
<accession>A0A6J6MX41</accession>
<gene>
    <name evidence="2" type="ORF">UFOPK2366_00068</name>
</gene>
<evidence type="ECO:0000256" key="1">
    <source>
        <dbReference type="ARBA" id="ARBA00007068"/>
    </source>
</evidence>
<proteinExistence type="inferred from homology"/>
<dbReference type="AlphaFoldDB" id="A0A6J6MX41"/>
<dbReference type="CDD" id="cd02252">
    <property type="entry name" value="nylC_like"/>
    <property type="match status" value="1"/>
</dbReference>